<evidence type="ECO:0000259" key="1">
    <source>
        <dbReference type="Pfam" id="PF07110"/>
    </source>
</evidence>
<dbReference type="Pfam" id="PF07110">
    <property type="entry name" value="EthD"/>
    <property type="match status" value="1"/>
</dbReference>
<dbReference type="AlphaFoldDB" id="A0A6N8J112"/>
<comment type="caution">
    <text evidence="2">The sequence shown here is derived from an EMBL/GenBank/DDBJ whole genome shotgun (WGS) entry which is preliminary data.</text>
</comment>
<evidence type="ECO:0000313" key="3">
    <source>
        <dbReference type="Proteomes" id="UP000469385"/>
    </source>
</evidence>
<protein>
    <submittedName>
        <fullName evidence="2">EthD family reductase</fullName>
    </submittedName>
</protein>
<dbReference type="GO" id="GO:0016491">
    <property type="term" value="F:oxidoreductase activity"/>
    <property type="evidence" value="ECO:0007669"/>
    <property type="project" value="InterPro"/>
</dbReference>
<dbReference type="PANTHER" id="PTHR40260">
    <property type="entry name" value="BLR8190 PROTEIN"/>
    <property type="match status" value="1"/>
</dbReference>
<dbReference type="SUPFAM" id="SSF54909">
    <property type="entry name" value="Dimeric alpha+beta barrel"/>
    <property type="match status" value="1"/>
</dbReference>
<dbReference type="Gene3D" id="3.30.70.100">
    <property type="match status" value="1"/>
</dbReference>
<dbReference type="RefSeq" id="WP_157399954.1">
    <property type="nucleotide sequence ID" value="NZ_WSEL01000009.1"/>
</dbReference>
<evidence type="ECO:0000313" key="2">
    <source>
        <dbReference type="EMBL" id="MVQ31953.1"/>
    </source>
</evidence>
<gene>
    <name evidence="2" type="ORF">GON04_21015</name>
</gene>
<feature type="domain" description="EthD" evidence="1">
    <location>
        <begin position="19"/>
        <end position="91"/>
    </location>
</feature>
<dbReference type="NCBIfam" id="TIGR02118">
    <property type="entry name" value="EthD family reductase"/>
    <property type="match status" value="1"/>
</dbReference>
<sequence length="103" mass="11384">MIKLSVLYPNVPGGRFDLDYYRRHHLALLKARLGDACKGYVVCAGVSGLERDSAAPYVATCELLFDSREAFEQAFLPHGPAFRADHPNYTDIAPVRMVSEVVG</sequence>
<keyword evidence="3" id="KW-1185">Reference proteome</keyword>
<dbReference type="Proteomes" id="UP000469385">
    <property type="component" value="Unassembled WGS sequence"/>
</dbReference>
<organism evidence="2 3">
    <name type="scientific">Ramlibacter pinisoli</name>
    <dbReference type="NCBI Taxonomy" id="2682844"/>
    <lineage>
        <taxon>Bacteria</taxon>
        <taxon>Pseudomonadati</taxon>
        <taxon>Pseudomonadota</taxon>
        <taxon>Betaproteobacteria</taxon>
        <taxon>Burkholderiales</taxon>
        <taxon>Comamonadaceae</taxon>
        <taxon>Ramlibacter</taxon>
    </lineage>
</organism>
<proteinExistence type="predicted"/>
<dbReference type="PANTHER" id="PTHR40260:SF2">
    <property type="entry name" value="BLR8190 PROTEIN"/>
    <property type="match status" value="1"/>
</dbReference>
<dbReference type="InterPro" id="IPR011008">
    <property type="entry name" value="Dimeric_a/b-barrel"/>
</dbReference>
<reference evidence="2 3" key="1">
    <citation type="submission" date="2019-12" db="EMBL/GenBank/DDBJ databases">
        <authorList>
            <person name="Huq M.A."/>
        </authorList>
    </citation>
    <scope>NUCLEOTIDE SEQUENCE [LARGE SCALE GENOMIC DNA]</scope>
    <source>
        <strain evidence="2 3">MAH-25</strain>
    </source>
</reference>
<name>A0A6N8J112_9BURK</name>
<accession>A0A6N8J112</accession>
<dbReference type="InterPro" id="IPR009799">
    <property type="entry name" value="EthD_dom"/>
</dbReference>
<dbReference type="EMBL" id="WSEL01000009">
    <property type="protein sequence ID" value="MVQ31953.1"/>
    <property type="molecule type" value="Genomic_DNA"/>
</dbReference>